<dbReference type="EMBL" id="CP114040">
    <property type="protein sequence ID" value="WAS90244.1"/>
    <property type="molecule type" value="Genomic_DNA"/>
</dbReference>
<proteinExistence type="predicted"/>
<feature type="chain" id="PRO_5046369106" evidence="2">
    <location>
        <begin position="22"/>
        <end position="124"/>
    </location>
</feature>
<feature type="compositionally biased region" description="Low complexity" evidence="1">
    <location>
        <begin position="67"/>
        <end position="88"/>
    </location>
</feature>
<feature type="region of interest" description="Disordered" evidence="1">
    <location>
        <begin position="67"/>
        <end position="104"/>
    </location>
</feature>
<accession>A0ABY7GTK4</accession>
<evidence type="ECO:0000313" key="4">
    <source>
        <dbReference type="Proteomes" id="UP001164459"/>
    </source>
</evidence>
<organism evidence="3 4">
    <name type="scientific">Nannocystis punicea</name>
    <dbReference type="NCBI Taxonomy" id="2995304"/>
    <lineage>
        <taxon>Bacteria</taxon>
        <taxon>Pseudomonadati</taxon>
        <taxon>Myxococcota</taxon>
        <taxon>Polyangia</taxon>
        <taxon>Nannocystales</taxon>
        <taxon>Nannocystaceae</taxon>
        <taxon>Nannocystis</taxon>
    </lineage>
</organism>
<name>A0ABY7GTK4_9BACT</name>
<gene>
    <name evidence="3" type="ORF">O0S08_28955</name>
</gene>
<evidence type="ECO:0000313" key="3">
    <source>
        <dbReference type="EMBL" id="WAS90244.1"/>
    </source>
</evidence>
<feature type="signal peptide" evidence="2">
    <location>
        <begin position="1"/>
        <end position="21"/>
    </location>
</feature>
<sequence>MSRGALFVLFAVSMVLGLACAGRGGGSARCPGEGWCGPAEAAERMAETAAGSTLTCPIHVESAYARAPAATEGESAAPAAESAGLPSGVPDGAHGTLDEKRTRKLRDDGDATTCCYTWVAPCPG</sequence>
<keyword evidence="2" id="KW-0732">Signal</keyword>
<reference evidence="3" key="1">
    <citation type="submission" date="2022-11" db="EMBL/GenBank/DDBJ databases">
        <title>Minimal conservation of predation-associated metabolite biosynthetic gene clusters underscores biosynthetic potential of Myxococcota including descriptions for ten novel species: Archangium lansinium sp. nov., Myxococcus landrumus sp. nov., Nannocystis bai.</title>
        <authorList>
            <person name="Ahearne A."/>
            <person name="Stevens C."/>
            <person name="Dowd S."/>
        </authorList>
    </citation>
    <scope>NUCLEOTIDE SEQUENCE</scope>
    <source>
        <strain evidence="3">Fl3</strain>
    </source>
</reference>
<dbReference type="RefSeq" id="WP_269032575.1">
    <property type="nucleotide sequence ID" value="NZ_CP114040.1"/>
</dbReference>
<protein>
    <submittedName>
        <fullName evidence="3">Uncharacterized protein</fullName>
    </submittedName>
</protein>
<keyword evidence="4" id="KW-1185">Reference proteome</keyword>
<evidence type="ECO:0000256" key="1">
    <source>
        <dbReference type="SAM" id="MobiDB-lite"/>
    </source>
</evidence>
<dbReference type="PROSITE" id="PS51257">
    <property type="entry name" value="PROKAR_LIPOPROTEIN"/>
    <property type="match status" value="1"/>
</dbReference>
<evidence type="ECO:0000256" key="2">
    <source>
        <dbReference type="SAM" id="SignalP"/>
    </source>
</evidence>
<dbReference type="Proteomes" id="UP001164459">
    <property type="component" value="Chromosome"/>
</dbReference>